<evidence type="ECO:0000256" key="3">
    <source>
        <dbReference type="ARBA" id="ARBA00022676"/>
    </source>
</evidence>
<evidence type="ECO:0000313" key="11">
    <source>
        <dbReference type="EMBL" id="POY74359.1"/>
    </source>
</evidence>
<evidence type="ECO:0000256" key="6">
    <source>
        <dbReference type="ARBA" id="ARBA00022968"/>
    </source>
</evidence>
<feature type="region of interest" description="Disordered" evidence="10">
    <location>
        <begin position="240"/>
        <end position="285"/>
    </location>
</feature>
<name>A0A2S5BC56_9BASI</name>
<keyword evidence="6" id="KW-0735">Signal-anchor</keyword>
<evidence type="ECO:0000256" key="5">
    <source>
        <dbReference type="ARBA" id="ARBA00022692"/>
    </source>
</evidence>
<feature type="compositionally biased region" description="Low complexity" evidence="10">
    <location>
        <begin position="1076"/>
        <end position="1114"/>
    </location>
</feature>
<accession>A0A2S5BC56</accession>
<dbReference type="PANTHER" id="PTHR11214:SF333">
    <property type="entry name" value="GLYCOSYLTRANSFERASE FAMILY 31 PROTEIN"/>
    <property type="match status" value="1"/>
</dbReference>
<dbReference type="GO" id="GO:0016758">
    <property type="term" value="F:hexosyltransferase activity"/>
    <property type="evidence" value="ECO:0007669"/>
    <property type="project" value="InterPro"/>
</dbReference>
<keyword evidence="9" id="KW-0472">Membrane</keyword>
<feature type="region of interest" description="Disordered" evidence="10">
    <location>
        <begin position="700"/>
        <end position="723"/>
    </location>
</feature>
<comment type="subcellular location">
    <subcellularLocation>
        <location evidence="1">Golgi apparatus membrane</location>
        <topology evidence="1">Single-pass type II membrane protein</topology>
    </subcellularLocation>
</comment>
<keyword evidence="12" id="KW-1185">Reference proteome</keyword>
<evidence type="ECO:0000256" key="2">
    <source>
        <dbReference type="ARBA" id="ARBA00008661"/>
    </source>
</evidence>
<proteinExistence type="inferred from homology"/>
<keyword evidence="5" id="KW-0812">Transmembrane</keyword>
<feature type="region of interest" description="Disordered" evidence="10">
    <location>
        <begin position="777"/>
        <end position="838"/>
    </location>
</feature>
<evidence type="ECO:0000313" key="12">
    <source>
        <dbReference type="Proteomes" id="UP000237144"/>
    </source>
</evidence>
<evidence type="ECO:0000256" key="8">
    <source>
        <dbReference type="ARBA" id="ARBA00023034"/>
    </source>
</evidence>
<keyword evidence="3" id="KW-0328">Glycosyltransferase</keyword>
<dbReference type="GO" id="GO:0051072">
    <property type="term" value="P:4,6-pyruvylated galactose residue biosynthetic process"/>
    <property type="evidence" value="ECO:0007669"/>
    <property type="project" value="TreeGrafter"/>
</dbReference>
<organism evidence="11 12">
    <name type="scientific">Rhodotorula taiwanensis</name>
    <dbReference type="NCBI Taxonomy" id="741276"/>
    <lineage>
        <taxon>Eukaryota</taxon>
        <taxon>Fungi</taxon>
        <taxon>Dikarya</taxon>
        <taxon>Basidiomycota</taxon>
        <taxon>Pucciniomycotina</taxon>
        <taxon>Microbotryomycetes</taxon>
        <taxon>Sporidiobolales</taxon>
        <taxon>Sporidiobolaceae</taxon>
        <taxon>Rhodotorula</taxon>
    </lineage>
</organism>
<feature type="compositionally biased region" description="Low complexity" evidence="10">
    <location>
        <begin position="190"/>
        <end position="203"/>
    </location>
</feature>
<dbReference type="Gene3D" id="3.90.550.50">
    <property type="match status" value="1"/>
</dbReference>
<dbReference type="PANTHER" id="PTHR11214">
    <property type="entry name" value="BETA-1,3-N-ACETYLGLUCOSAMINYLTRANSFERASE"/>
    <property type="match status" value="1"/>
</dbReference>
<protein>
    <recommendedName>
        <fullName evidence="13">Glycosyltransferase family 31 protein</fullName>
    </recommendedName>
</protein>
<keyword evidence="4" id="KW-0808">Transferase</keyword>
<gene>
    <name evidence="11" type="ORF">BMF94_2553</name>
</gene>
<reference evidence="11 12" key="1">
    <citation type="journal article" date="2018" name="Front. Microbiol.">
        <title>Prospects for Fungal Bioremediation of Acidic Radioactive Waste Sites: Characterization and Genome Sequence of Rhodotorula taiwanensis MD1149.</title>
        <authorList>
            <person name="Tkavc R."/>
            <person name="Matrosova V.Y."/>
            <person name="Grichenko O.E."/>
            <person name="Gostincar C."/>
            <person name="Volpe R.P."/>
            <person name="Klimenkova P."/>
            <person name="Gaidamakova E.K."/>
            <person name="Zhou C.E."/>
            <person name="Stewart B.J."/>
            <person name="Lyman M.G."/>
            <person name="Malfatti S.A."/>
            <person name="Rubinfeld B."/>
            <person name="Courtot M."/>
            <person name="Singh J."/>
            <person name="Dalgard C.L."/>
            <person name="Hamilton T."/>
            <person name="Frey K.G."/>
            <person name="Gunde-Cimerman N."/>
            <person name="Dugan L."/>
            <person name="Daly M.J."/>
        </authorList>
    </citation>
    <scope>NUCLEOTIDE SEQUENCE [LARGE SCALE GENOMIC DNA]</scope>
    <source>
        <strain evidence="11 12">MD1149</strain>
    </source>
</reference>
<keyword evidence="7" id="KW-1133">Transmembrane helix</keyword>
<evidence type="ECO:0000256" key="1">
    <source>
        <dbReference type="ARBA" id="ARBA00004323"/>
    </source>
</evidence>
<feature type="compositionally biased region" description="Basic residues" evidence="10">
    <location>
        <begin position="94"/>
        <end position="112"/>
    </location>
</feature>
<comment type="caution">
    <text evidence="11">The sequence shown here is derived from an EMBL/GenBank/DDBJ whole genome shotgun (WGS) entry which is preliminary data.</text>
</comment>
<dbReference type="GO" id="GO:0000139">
    <property type="term" value="C:Golgi membrane"/>
    <property type="evidence" value="ECO:0007669"/>
    <property type="project" value="UniProtKB-SubCell"/>
</dbReference>
<evidence type="ECO:0000256" key="9">
    <source>
        <dbReference type="ARBA" id="ARBA00023136"/>
    </source>
</evidence>
<dbReference type="Proteomes" id="UP000237144">
    <property type="component" value="Unassembled WGS sequence"/>
</dbReference>
<feature type="compositionally biased region" description="Low complexity" evidence="10">
    <location>
        <begin position="117"/>
        <end position="134"/>
    </location>
</feature>
<dbReference type="AlphaFoldDB" id="A0A2S5BC56"/>
<evidence type="ECO:0008006" key="13">
    <source>
        <dbReference type="Google" id="ProtNLM"/>
    </source>
</evidence>
<dbReference type="InterPro" id="IPR002659">
    <property type="entry name" value="Glyco_trans_31"/>
</dbReference>
<feature type="region of interest" description="Disordered" evidence="10">
    <location>
        <begin position="172"/>
        <end position="213"/>
    </location>
</feature>
<feature type="compositionally biased region" description="Low complexity" evidence="10">
    <location>
        <begin position="797"/>
        <end position="817"/>
    </location>
</feature>
<feature type="compositionally biased region" description="Polar residues" evidence="10">
    <location>
        <begin position="1120"/>
        <end position="1137"/>
    </location>
</feature>
<sequence length="1143" mass="123628">MLPIGQGFTPVTYPPPPDYDTSTQQGANGAGGGTGVAPFAPSHYRSDSASRLVDLLNNDSDILSRPSSESLQAYSDAYDSATEGTSSLASSVRSRSHARRVSPHTGAHHVGHRTAPSSSASSSALVDDAVASASTTSTPGHYGAPWSGDEFTGASGGGSSTSGGLYYGSHVSSRVPSPAPTPDGFDGYLSYRSANRNRSRSPSGYSTPVTPADKEEYFSNHHHATSALLRKVGGALTPDVAPTIGRKDQNSGWWAKRAEQRRRRNSDATDDDGTAPLLGTTAGVSSKTGRDRSCLAMAWSAFLRQPWVPTKPFTILFSLLLFGCFAATLTTFLVNVLSSDREPPPWRQYCQEQRQFPHDLADSLKPVNVFVGIFSVDAAADRRNAIRLTFGKHSKPVDPRTGRPAHNVQLKFVIGRPRPKWSKRIALEMEMFNDLVVLDIEENMNQGKTFKYFEWASENATVPVYYSRKGDAGVVDGVRQVAVGFKKADYVVKADDDSFIRLDELERHLRITPRENTYWGYLIRNRFMAGEVYALSADLVNYVATYPRPNSWRVGKEDQRMARWMRNHPNASSIHWISERCWIYDHPKAGTTYSRGFTFPDHVEQIRAEGRRGITEEERLRRGGEYWQSYSTVSKWRQVYRPPTKELSIEEQVEALIEGGGRWQAQGWRSDNGRGPEAVHVDRLLFDNTDTRLIPTDYDGVQRATRPNPTAAGVKPGAPNIEANLPTARTTHFGKDLFRDPDSLQSVSYLRKRAANVQEGPTRPALGEGEYEVHNLVHGPFEDGPAPESPATGGGNSSTSAASSAAGATPSTAPVAAEDGEEEDPAANEPTSQIRIGQHAYTVPAYDERFLPSPSLRFDPSTLSVREKRMLGRSNGGTVAVHYLKRNEWFFETALALIGRDRMWDNGVDAPAYPDSPYSTNTLLEPYSKTPLAVSAVPPHAIEPSPRASDTGLPEDEIEVLPALWGGARMYGSPIVLDNGMILDGRRAEANREVLVNHAIRPVAPPQPPPQTLGEAVASRVSRITGGGRVPMVALAEMDGAEILVGGEASTADASEAAVVLPKPAVVDETPAMSQDAPSLAGSDDPSAPSASAEFSSAATSSATPTVSSSSTSPQEAPRPSSSSTPLSEADSTTTADRPSPSP</sequence>
<feature type="region of interest" description="Disordered" evidence="10">
    <location>
        <begin position="1070"/>
        <end position="1143"/>
    </location>
</feature>
<feature type="region of interest" description="Disordered" evidence="10">
    <location>
        <begin position="1"/>
        <end position="44"/>
    </location>
</feature>
<dbReference type="STRING" id="741276.A0A2S5BC56"/>
<evidence type="ECO:0000256" key="4">
    <source>
        <dbReference type="ARBA" id="ARBA00022679"/>
    </source>
</evidence>
<evidence type="ECO:0000256" key="7">
    <source>
        <dbReference type="ARBA" id="ARBA00022989"/>
    </source>
</evidence>
<evidence type="ECO:0000256" key="10">
    <source>
        <dbReference type="SAM" id="MobiDB-lite"/>
    </source>
</evidence>
<comment type="similarity">
    <text evidence="2">Belongs to the glycosyltransferase 31 family.</text>
</comment>
<dbReference type="EMBL" id="PJQD01000025">
    <property type="protein sequence ID" value="POY74359.1"/>
    <property type="molecule type" value="Genomic_DNA"/>
</dbReference>
<feature type="region of interest" description="Disordered" evidence="10">
    <location>
        <begin position="85"/>
        <end position="146"/>
    </location>
</feature>
<dbReference type="OrthoDB" id="2139606at2759"/>
<keyword evidence="8" id="KW-0333">Golgi apparatus</keyword>